<evidence type="ECO:0000313" key="2">
    <source>
        <dbReference type="EMBL" id="OLP93653.1"/>
    </source>
</evidence>
<comment type="caution">
    <text evidence="2">The sequence shown here is derived from an EMBL/GenBank/DDBJ whole genome shotgun (WGS) entry which is preliminary data.</text>
</comment>
<evidence type="ECO:0000313" key="3">
    <source>
        <dbReference type="Proteomes" id="UP000186817"/>
    </source>
</evidence>
<feature type="compositionally biased region" description="Acidic residues" evidence="1">
    <location>
        <begin position="199"/>
        <end position="209"/>
    </location>
</feature>
<feature type="region of interest" description="Disordered" evidence="1">
    <location>
        <begin position="667"/>
        <end position="699"/>
    </location>
</feature>
<feature type="compositionally biased region" description="Basic and acidic residues" evidence="1">
    <location>
        <begin position="567"/>
        <end position="584"/>
    </location>
</feature>
<sequence>MAPKSRVKGEYEGEANEKGLDISGLHQTWDGDQAIRHRLRNGLAIIHEKSGLAADNNVCKLNRPVLDPDFQELCLALDPGLQDEEVDEDVYADAPVTPVPKLKHKPSFTPTPPPSEPAIEKATEPKDAPASEDFTDSNEEVGKPILTKRDQFRLKSGIKSGPKRGRKGHRGNGAAGKATGPSKRRRRVLRASSRRSLGDEAENDDELVEEASTKPSPKAKAKALAKSKASPKAKSKAKAKAKAKASPKAKSKAKAKASPKASTGADDTTSAKEKTTKRGRRAPPPEDSSVMSLEDGLWWYLSAESEDDLKQQLLPLMHKYHDKKLCPEFKKERKAATTESEHFTFTMYWTRPAVGVQHKESGIEIGQISTGPKAKGSWATKMVAVTDGAAMLGYVLEGLLGDGYIENVPEAMTQSYDIYRMKEFIKAAVHSALEEFAAEPFMPLVSRSILWKVWLDGYRGDYTRWDEASWSDVKDAGLCREAEQPVVESKDADDEMEEKFFARMHVVVTRKNSVKLLVEEQLIKITGAIKDCEARASTHIRRNTYDNELEYWVNINKSGTRKTSASYEEKHKQEKDVTDPKEMPDVGSLQDLSKIENHAAGAGKSPKKAAQENLVKIMDSIMAQISKLRTVSTLEHHIKSLESNFDHCQEAKLKSEMNAKKYYEKLEEAKPKAAPKAVPKASQKPPEETEKPRSSAGHLVRTLSQEDVLPFPWATASSRSVSGQENNTAQDLGKDIETAADSDTASVASSGIKSIGSTNGQASDDRIKYDLPAPGSVAGKVLLHAIRVMEKLFRKQEPLIWKVGFTHNPSWRWANELYGYVHARDKWAGMIVLYFSTEQFGPAMLEVPCTRAIKTARAVVKDLGEEKAGEIGLQPDHPIFGMARNNEIDLSRTAAVVMHGDEGRGRRRQAFMVLSFHSLLGRGTNFANKKSVKKSYLKMRLNFKGHSYCSRLLSGVLPKHMYQKDDEVFETLLRASCEDARTMMTEGVLDADGNRFWMACLGTVGDWPFLHKSGHFTRTFANVVKRVDQVAGGICHLCDCGPDSLPFERFATRRPDWLATLNATSPFQTMPAAARIPHAPGQPAATFYFDLFHCWHLGVGRNFVGSALVLLSDLHAGNIDERFDQLTIQYKDWCRRNGASPILTRIHKDNIQWASTSEFPTGTWFKGEVTTNMVRFFEDCDGLCDEPIFRLAIQAAQAINEFLRLLYSSDLWLPPEVARRAAELMFRFLRRYESCARLSYEEGRTLFILQPKLHTLQHCGITLLHTAGRNMEGLNPLCWSTQMSEDFVGRQSRLSRRVTSSAQTINRVIHRYLQAAHGEFVKCGYLKSKRIEFRFCIESL</sequence>
<keyword evidence="3" id="KW-1185">Reference proteome</keyword>
<reference evidence="2 3" key="1">
    <citation type="submission" date="2016-02" db="EMBL/GenBank/DDBJ databases">
        <title>Genome analysis of coral dinoflagellate symbionts highlights evolutionary adaptations to a symbiotic lifestyle.</title>
        <authorList>
            <person name="Aranda M."/>
            <person name="Li Y."/>
            <person name="Liew Y.J."/>
            <person name="Baumgarten S."/>
            <person name="Simakov O."/>
            <person name="Wilson M."/>
            <person name="Piel J."/>
            <person name="Ashoor H."/>
            <person name="Bougouffa S."/>
            <person name="Bajic V.B."/>
            <person name="Ryu T."/>
            <person name="Ravasi T."/>
            <person name="Bayer T."/>
            <person name="Micklem G."/>
            <person name="Kim H."/>
            <person name="Bhak J."/>
            <person name="Lajeunesse T.C."/>
            <person name="Voolstra C.R."/>
        </authorList>
    </citation>
    <scope>NUCLEOTIDE SEQUENCE [LARGE SCALE GENOMIC DNA]</scope>
    <source>
        <strain evidence="2 3">CCMP2467</strain>
    </source>
</reference>
<feature type="compositionally biased region" description="Basic residues" evidence="1">
    <location>
        <begin position="182"/>
        <end position="193"/>
    </location>
</feature>
<name>A0A1Q9DEL2_SYMMI</name>
<evidence type="ECO:0000256" key="1">
    <source>
        <dbReference type="SAM" id="MobiDB-lite"/>
    </source>
</evidence>
<feature type="region of interest" description="Disordered" evidence="1">
    <location>
        <begin position="562"/>
        <end position="586"/>
    </location>
</feature>
<dbReference type="Proteomes" id="UP000186817">
    <property type="component" value="Unassembled WGS sequence"/>
</dbReference>
<organism evidence="2 3">
    <name type="scientific">Symbiodinium microadriaticum</name>
    <name type="common">Dinoflagellate</name>
    <name type="synonym">Zooxanthella microadriatica</name>
    <dbReference type="NCBI Taxonomy" id="2951"/>
    <lineage>
        <taxon>Eukaryota</taxon>
        <taxon>Sar</taxon>
        <taxon>Alveolata</taxon>
        <taxon>Dinophyceae</taxon>
        <taxon>Suessiales</taxon>
        <taxon>Symbiodiniaceae</taxon>
        <taxon>Symbiodinium</taxon>
    </lineage>
</organism>
<feature type="compositionally biased region" description="Basic residues" evidence="1">
    <location>
        <begin position="161"/>
        <end position="170"/>
    </location>
</feature>
<gene>
    <name evidence="2" type="ORF">AK812_SmicGene24439</name>
</gene>
<protein>
    <submittedName>
        <fullName evidence="2">Uncharacterized protein</fullName>
    </submittedName>
</protein>
<feature type="compositionally biased region" description="Basic and acidic residues" evidence="1">
    <location>
        <begin position="118"/>
        <end position="129"/>
    </location>
</feature>
<proteinExistence type="predicted"/>
<feature type="compositionally biased region" description="Low complexity" evidence="1">
    <location>
        <begin position="672"/>
        <end position="684"/>
    </location>
</feature>
<dbReference type="EMBL" id="LSRX01000574">
    <property type="protein sequence ID" value="OLP93653.1"/>
    <property type="molecule type" value="Genomic_DNA"/>
</dbReference>
<feature type="compositionally biased region" description="Basic residues" evidence="1">
    <location>
        <begin position="217"/>
        <end position="257"/>
    </location>
</feature>
<dbReference type="OrthoDB" id="443786at2759"/>
<accession>A0A1Q9DEL2</accession>
<feature type="region of interest" description="Disordered" evidence="1">
    <location>
        <begin position="95"/>
        <end position="289"/>
    </location>
</feature>